<evidence type="ECO:0000256" key="1">
    <source>
        <dbReference type="ARBA" id="ARBA00004123"/>
    </source>
</evidence>
<sequence length="242" mass="27892">MSKYETAQICRETSPFYQCENHYYNNYGRLMDMNSIENSWSSTNYRSDATKSNCCQHNDNTTTTTTCTLTASITTNHNHNQYYRSPSYCLGSPSDLEDMEGQLQDSLFTNISPKPISIVPPVRVIKKRNTANKKERRRTQSINNAFSCLREKIPNVPSDTKLSKIKTLKLAILYIKYLVEVLDGDQDPKTGFRADLKPSHRKNSHEKRNYIKYDSKSTNRLGKGRTGWPQDVWASELIPEQE</sequence>
<evidence type="ECO:0000256" key="5">
    <source>
        <dbReference type="ARBA" id="ARBA00023242"/>
    </source>
</evidence>
<dbReference type="InterPro" id="IPR050283">
    <property type="entry name" value="E-box_TF_Regulators"/>
</dbReference>
<dbReference type="GO" id="GO:0046983">
    <property type="term" value="F:protein dimerization activity"/>
    <property type="evidence" value="ECO:0007669"/>
    <property type="project" value="InterPro"/>
</dbReference>
<reference evidence="7" key="1">
    <citation type="submission" date="2020-05" db="UniProtKB">
        <authorList>
            <consortium name="EnsemblMetazoa"/>
        </authorList>
    </citation>
    <scope>IDENTIFICATION</scope>
    <source>
        <strain evidence="7">TTRI</strain>
    </source>
</reference>
<organism evidence="7 8">
    <name type="scientific">Glossina austeni</name>
    <name type="common">Savannah tsetse fly</name>
    <dbReference type="NCBI Taxonomy" id="7395"/>
    <lineage>
        <taxon>Eukaryota</taxon>
        <taxon>Metazoa</taxon>
        <taxon>Ecdysozoa</taxon>
        <taxon>Arthropoda</taxon>
        <taxon>Hexapoda</taxon>
        <taxon>Insecta</taxon>
        <taxon>Pterygota</taxon>
        <taxon>Neoptera</taxon>
        <taxon>Endopterygota</taxon>
        <taxon>Diptera</taxon>
        <taxon>Brachycera</taxon>
        <taxon>Muscomorpha</taxon>
        <taxon>Hippoboscoidea</taxon>
        <taxon>Glossinidae</taxon>
        <taxon>Glossina</taxon>
    </lineage>
</organism>
<dbReference type="InterPro" id="IPR011598">
    <property type="entry name" value="bHLH_dom"/>
</dbReference>
<dbReference type="SMART" id="SM00353">
    <property type="entry name" value="HLH"/>
    <property type="match status" value="1"/>
</dbReference>
<dbReference type="InterPro" id="IPR036638">
    <property type="entry name" value="HLH_DNA-bd_sf"/>
</dbReference>
<keyword evidence="5" id="KW-0539">Nucleus</keyword>
<dbReference type="Pfam" id="PF00010">
    <property type="entry name" value="HLH"/>
    <property type="match status" value="1"/>
</dbReference>
<dbReference type="PANTHER" id="PTHR23349:SF68">
    <property type="entry name" value="FI14601P"/>
    <property type="match status" value="1"/>
</dbReference>
<dbReference type="SUPFAM" id="SSF47459">
    <property type="entry name" value="HLH, helix-loop-helix DNA-binding domain"/>
    <property type="match status" value="1"/>
</dbReference>
<dbReference type="GO" id="GO:0005634">
    <property type="term" value="C:nucleus"/>
    <property type="evidence" value="ECO:0007669"/>
    <property type="project" value="UniProtKB-SubCell"/>
</dbReference>
<dbReference type="PANTHER" id="PTHR23349">
    <property type="entry name" value="BASIC HELIX-LOOP-HELIX TRANSCRIPTION FACTOR, TWIST"/>
    <property type="match status" value="1"/>
</dbReference>
<evidence type="ECO:0000256" key="3">
    <source>
        <dbReference type="ARBA" id="ARBA00023125"/>
    </source>
</evidence>
<accession>A0A1A9V9J1</accession>
<dbReference type="Proteomes" id="UP000078200">
    <property type="component" value="Unassembled WGS sequence"/>
</dbReference>
<dbReference type="Gene3D" id="4.10.280.10">
    <property type="entry name" value="Helix-loop-helix DNA-binding domain"/>
    <property type="match status" value="1"/>
</dbReference>
<dbReference type="PROSITE" id="PS50888">
    <property type="entry name" value="BHLH"/>
    <property type="match status" value="1"/>
</dbReference>
<dbReference type="GO" id="GO:0000981">
    <property type="term" value="F:DNA-binding transcription factor activity, RNA polymerase II-specific"/>
    <property type="evidence" value="ECO:0007669"/>
    <property type="project" value="TreeGrafter"/>
</dbReference>
<keyword evidence="3" id="KW-0238">DNA-binding</keyword>
<evidence type="ECO:0000256" key="4">
    <source>
        <dbReference type="ARBA" id="ARBA00023163"/>
    </source>
</evidence>
<name>A0A1A9V9J1_GLOAU</name>
<feature type="domain" description="BHLH" evidence="6">
    <location>
        <begin position="126"/>
        <end position="178"/>
    </location>
</feature>
<dbReference type="GO" id="GO:0000977">
    <property type="term" value="F:RNA polymerase II transcription regulatory region sequence-specific DNA binding"/>
    <property type="evidence" value="ECO:0007669"/>
    <property type="project" value="TreeGrafter"/>
</dbReference>
<evidence type="ECO:0000256" key="2">
    <source>
        <dbReference type="ARBA" id="ARBA00023015"/>
    </source>
</evidence>
<dbReference type="VEuPathDB" id="VectorBase:GAUT030184"/>
<dbReference type="FunFam" id="4.10.280.10:FF:000010">
    <property type="entry name" value="Scleraxis bHLH transcription factor"/>
    <property type="match status" value="1"/>
</dbReference>
<protein>
    <recommendedName>
        <fullName evidence="6">BHLH domain-containing protein</fullName>
    </recommendedName>
</protein>
<comment type="subcellular location">
    <subcellularLocation>
        <location evidence="1">Nucleus</location>
    </subcellularLocation>
</comment>
<evidence type="ECO:0000259" key="6">
    <source>
        <dbReference type="PROSITE" id="PS50888"/>
    </source>
</evidence>
<keyword evidence="2" id="KW-0805">Transcription regulation</keyword>
<dbReference type="EnsemblMetazoa" id="GAUT030184-RA">
    <property type="protein sequence ID" value="GAUT030184-PA"/>
    <property type="gene ID" value="GAUT030184"/>
</dbReference>
<dbReference type="AlphaFoldDB" id="A0A1A9V9J1"/>
<proteinExistence type="predicted"/>
<keyword evidence="4" id="KW-0804">Transcription</keyword>
<dbReference type="STRING" id="7395.A0A1A9V9J1"/>
<keyword evidence="8" id="KW-1185">Reference proteome</keyword>
<dbReference type="GO" id="GO:0032502">
    <property type="term" value="P:developmental process"/>
    <property type="evidence" value="ECO:0007669"/>
    <property type="project" value="TreeGrafter"/>
</dbReference>
<evidence type="ECO:0000313" key="7">
    <source>
        <dbReference type="EnsemblMetazoa" id="GAUT030184-PA"/>
    </source>
</evidence>
<dbReference type="CDD" id="cd11466">
    <property type="entry name" value="bHLH_TS_HAND"/>
    <property type="match status" value="1"/>
</dbReference>
<evidence type="ECO:0000313" key="8">
    <source>
        <dbReference type="Proteomes" id="UP000078200"/>
    </source>
</evidence>